<accession>A0AAN9SBV5</accession>
<dbReference type="Proteomes" id="UP001386955">
    <property type="component" value="Unassembled WGS sequence"/>
</dbReference>
<dbReference type="EMBL" id="JAYMYS010000005">
    <property type="protein sequence ID" value="KAK7392865.1"/>
    <property type="molecule type" value="Genomic_DNA"/>
</dbReference>
<keyword evidence="4" id="KW-0067">ATP-binding</keyword>
<reference evidence="7 8" key="1">
    <citation type="submission" date="2024-01" db="EMBL/GenBank/DDBJ databases">
        <title>The genomes of 5 underutilized Papilionoideae crops provide insights into root nodulation and disease resistanc.</title>
        <authorList>
            <person name="Jiang F."/>
        </authorList>
    </citation>
    <scope>NUCLEOTIDE SEQUENCE [LARGE SCALE GENOMIC DNA]</scope>
    <source>
        <strain evidence="7">DUOXIRENSHENG_FW03</strain>
        <tissue evidence="7">Leaves</tissue>
    </source>
</reference>
<dbReference type="GO" id="GO:0043531">
    <property type="term" value="F:ADP binding"/>
    <property type="evidence" value="ECO:0007669"/>
    <property type="project" value="InterPro"/>
</dbReference>
<keyword evidence="3" id="KW-0611">Plant defense</keyword>
<dbReference type="Pfam" id="PF18052">
    <property type="entry name" value="Rx_N"/>
    <property type="match status" value="1"/>
</dbReference>
<comment type="caution">
    <text evidence="7">The sequence shown here is derived from an EMBL/GenBank/DDBJ whole genome shotgun (WGS) entry which is preliminary data.</text>
</comment>
<feature type="domain" description="Disease resistance N-terminal" evidence="6">
    <location>
        <begin position="10"/>
        <end position="98"/>
    </location>
</feature>
<evidence type="ECO:0000256" key="4">
    <source>
        <dbReference type="ARBA" id="ARBA00022840"/>
    </source>
</evidence>
<keyword evidence="1" id="KW-0677">Repeat</keyword>
<evidence type="ECO:0000256" key="2">
    <source>
        <dbReference type="ARBA" id="ARBA00022741"/>
    </source>
</evidence>
<dbReference type="AlphaFoldDB" id="A0AAN9SBV5"/>
<name>A0AAN9SBV5_PSOTE</name>
<dbReference type="Pfam" id="PF00931">
    <property type="entry name" value="NB-ARC"/>
    <property type="match status" value="1"/>
</dbReference>
<evidence type="ECO:0000313" key="7">
    <source>
        <dbReference type="EMBL" id="KAK7392865.1"/>
    </source>
</evidence>
<dbReference type="PANTHER" id="PTHR36766:SF61">
    <property type="entry name" value="NB-ARC DOMAIN DISEASE RESISTANCE PROTEIN"/>
    <property type="match status" value="1"/>
</dbReference>
<dbReference type="SUPFAM" id="SSF52540">
    <property type="entry name" value="P-loop containing nucleoside triphosphate hydrolases"/>
    <property type="match status" value="1"/>
</dbReference>
<dbReference type="PANTHER" id="PTHR36766">
    <property type="entry name" value="PLANT BROAD-SPECTRUM MILDEW RESISTANCE PROTEIN RPW8"/>
    <property type="match status" value="1"/>
</dbReference>
<organism evidence="7 8">
    <name type="scientific">Psophocarpus tetragonolobus</name>
    <name type="common">Winged bean</name>
    <name type="synonym">Dolichos tetragonolobus</name>
    <dbReference type="NCBI Taxonomy" id="3891"/>
    <lineage>
        <taxon>Eukaryota</taxon>
        <taxon>Viridiplantae</taxon>
        <taxon>Streptophyta</taxon>
        <taxon>Embryophyta</taxon>
        <taxon>Tracheophyta</taxon>
        <taxon>Spermatophyta</taxon>
        <taxon>Magnoliopsida</taxon>
        <taxon>eudicotyledons</taxon>
        <taxon>Gunneridae</taxon>
        <taxon>Pentapetalae</taxon>
        <taxon>rosids</taxon>
        <taxon>fabids</taxon>
        <taxon>Fabales</taxon>
        <taxon>Fabaceae</taxon>
        <taxon>Papilionoideae</taxon>
        <taxon>50 kb inversion clade</taxon>
        <taxon>NPAAA clade</taxon>
        <taxon>indigoferoid/millettioid clade</taxon>
        <taxon>Phaseoleae</taxon>
        <taxon>Psophocarpus</taxon>
    </lineage>
</organism>
<feature type="domain" description="NB-ARC" evidence="5">
    <location>
        <begin position="152"/>
        <end position="246"/>
    </location>
</feature>
<dbReference type="Gene3D" id="1.20.5.4130">
    <property type="match status" value="1"/>
</dbReference>
<evidence type="ECO:0000256" key="1">
    <source>
        <dbReference type="ARBA" id="ARBA00022737"/>
    </source>
</evidence>
<evidence type="ECO:0000259" key="5">
    <source>
        <dbReference type="Pfam" id="PF00931"/>
    </source>
</evidence>
<evidence type="ECO:0000313" key="8">
    <source>
        <dbReference type="Proteomes" id="UP001386955"/>
    </source>
</evidence>
<dbReference type="InterPro" id="IPR027417">
    <property type="entry name" value="P-loop_NTPase"/>
</dbReference>
<proteinExistence type="predicted"/>
<dbReference type="GO" id="GO:0005524">
    <property type="term" value="F:ATP binding"/>
    <property type="evidence" value="ECO:0007669"/>
    <property type="project" value="UniProtKB-KW"/>
</dbReference>
<dbReference type="InterPro" id="IPR041118">
    <property type="entry name" value="Rx_N"/>
</dbReference>
<dbReference type="InterPro" id="IPR002182">
    <property type="entry name" value="NB-ARC"/>
</dbReference>
<dbReference type="Gene3D" id="3.40.50.300">
    <property type="entry name" value="P-loop containing nucleotide triphosphate hydrolases"/>
    <property type="match status" value="1"/>
</dbReference>
<evidence type="ECO:0008006" key="9">
    <source>
        <dbReference type="Google" id="ProtNLM"/>
    </source>
</evidence>
<sequence>MAESILFAVAESLIGKLTSEVIQKASLALGVYNDLQEMKETMTLMKAVMLDAEQKRLTNNTLSEWLIWIKRVFSDAEDIVDDFECEALRKHVIKTYGSCSRKVCRFFSSSNPLVYRLRMANEMQDINKRLAKLAAQRSMFGLQINEKDTRVNIIELLVQDGHDKSLSVIPIVGIGGLGKITLAKLVFNDANIDDCFSLKMWVCVCNDFELKNLLIKILKSIHNPSNEKLEEFEIEQLQNRLKHTLQP</sequence>
<protein>
    <recommendedName>
        <fullName evidence="9">Disease resistance protein RGA3</fullName>
    </recommendedName>
</protein>
<evidence type="ECO:0000256" key="3">
    <source>
        <dbReference type="ARBA" id="ARBA00022821"/>
    </source>
</evidence>
<dbReference type="GO" id="GO:0006952">
    <property type="term" value="P:defense response"/>
    <property type="evidence" value="ECO:0007669"/>
    <property type="project" value="UniProtKB-KW"/>
</dbReference>
<keyword evidence="2" id="KW-0547">Nucleotide-binding</keyword>
<evidence type="ECO:0000259" key="6">
    <source>
        <dbReference type="Pfam" id="PF18052"/>
    </source>
</evidence>
<gene>
    <name evidence="7" type="ORF">VNO78_21315</name>
</gene>
<keyword evidence="8" id="KW-1185">Reference proteome</keyword>